<feature type="transmembrane region" description="Helical" evidence="2">
    <location>
        <begin position="160"/>
        <end position="178"/>
    </location>
</feature>
<dbReference type="EMBL" id="AP023396">
    <property type="protein sequence ID" value="BCK59076.1"/>
    <property type="molecule type" value="Genomic_DNA"/>
</dbReference>
<feature type="transmembrane region" description="Helical" evidence="2">
    <location>
        <begin position="210"/>
        <end position="228"/>
    </location>
</feature>
<keyword evidence="2" id="KW-0472">Membrane</keyword>
<dbReference type="Pfam" id="PF07907">
    <property type="entry name" value="YibE_F"/>
    <property type="match status" value="1"/>
</dbReference>
<keyword evidence="2" id="KW-0812">Transmembrane</keyword>
<proteinExistence type="predicted"/>
<dbReference type="PANTHER" id="PTHR41771">
    <property type="entry name" value="MEMBRANE PROTEIN-RELATED"/>
    <property type="match status" value="1"/>
</dbReference>
<dbReference type="KEGG" id="nwl:NWFMUON74_68480"/>
<evidence type="ECO:0000313" key="4">
    <source>
        <dbReference type="Proteomes" id="UP000516173"/>
    </source>
</evidence>
<dbReference type="AlphaFoldDB" id="A0A7G1KWU2"/>
<dbReference type="Proteomes" id="UP000516173">
    <property type="component" value="Chromosome"/>
</dbReference>
<feature type="compositionally biased region" description="Basic and acidic residues" evidence="1">
    <location>
        <begin position="436"/>
        <end position="453"/>
    </location>
</feature>
<feature type="transmembrane region" description="Helical" evidence="2">
    <location>
        <begin position="185"/>
        <end position="204"/>
    </location>
</feature>
<dbReference type="PANTHER" id="PTHR41771:SF1">
    <property type="entry name" value="MEMBRANE PROTEIN"/>
    <property type="match status" value="1"/>
</dbReference>
<feature type="transmembrane region" description="Helical" evidence="2">
    <location>
        <begin position="340"/>
        <end position="363"/>
    </location>
</feature>
<protein>
    <recommendedName>
        <fullName evidence="5">YibE/F family protein</fullName>
    </recommendedName>
</protein>
<gene>
    <name evidence="3" type="ORF">NWFMUON74_68480</name>
</gene>
<dbReference type="InterPro" id="IPR012507">
    <property type="entry name" value="YibE_F"/>
</dbReference>
<accession>A0A7G1KWU2</accession>
<name>A0A7G1KWU2_9NOCA</name>
<feature type="region of interest" description="Disordered" evidence="1">
    <location>
        <begin position="411"/>
        <end position="728"/>
    </location>
</feature>
<feature type="transmembrane region" description="Helical" evidence="2">
    <location>
        <begin position="278"/>
        <end position="299"/>
    </location>
</feature>
<evidence type="ECO:0008006" key="5">
    <source>
        <dbReference type="Google" id="ProtNLM"/>
    </source>
</evidence>
<feature type="transmembrane region" description="Helical" evidence="2">
    <location>
        <begin position="21"/>
        <end position="44"/>
    </location>
</feature>
<evidence type="ECO:0000256" key="1">
    <source>
        <dbReference type="SAM" id="MobiDB-lite"/>
    </source>
</evidence>
<evidence type="ECO:0000313" key="3">
    <source>
        <dbReference type="EMBL" id="BCK59076.1"/>
    </source>
</evidence>
<sequence>MSDHHHHHHDHSGPIAIGDTAAKVVVGLLTGIGVLVLIGLFWLWPSHQHVDIPLPMQNGGGGAVHTEAGTVTMQELGPCGSLSNGRVFDDTPNPPRANGYNCQRSLIAIGSGPDEGKHTLFEIAPGPGQPDLRVGDDIRIVRQADPGGTTIYSFDDYARGLPLTIIALAFAAVIVIVARWRGLRAVLGLGFAFGVLVMFLLPALLDGKPAVPVALVAGSLILYAVLYLAHGVNLRTSSALLGTLSAMVLAAVLSWVALKITHLTGLSEEQNANVATYLQHVSITGLLLAGFIIGSLGVLNDVTITQASAAFELAALDEKASRREIFTAAMRVGRDHIASTVYTLVLAYAGGALPLLLLFSVAGRSFRDVLTGDAVGIEITRSAVGGICLALSVPLTTAIAVMLARPLGYAPASASPRRSRRVRGAESRSGAPARGPESKVDAAQRGSAAERSRAAAGAAAVTRRSRRETTAPPEAFDGFEDDATPPEGFSAYPAPEHPREGQDGRSSYPHRSTGGAVDNPRHYPYTESDYAPSDSDHAEPGYAPPEPSNAEPGYAPPEPGYAEPGYAPSDPGYAEPGYAASNPGYAEPEYTPSDTGYAEPGYTPSAPGFPEPGYTPSQPGYAPSDPAYAEPGHTPSGPGYAEPGYAERGYPTPSEPGYAGPGYTPSEPEPGYAAEPGYAPRHGEQRPSDHDWFTPPAEDDRPGAPRRLGNDPDDYGRRWPRDGSPDGY</sequence>
<feature type="transmembrane region" description="Helical" evidence="2">
    <location>
        <begin position="240"/>
        <end position="258"/>
    </location>
</feature>
<keyword evidence="2" id="KW-1133">Transmembrane helix</keyword>
<keyword evidence="4" id="KW-1185">Reference proteome</keyword>
<organism evidence="3 4">
    <name type="scientific">Nocardia wallacei</name>
    <dbReference type="NCBI Taxonomy" id="480035"/>
    <lineage>
        <taxon>Bacteria</taxon>
        <taxon>Bacillati</taxon>
        <taxon>Actinomycetota</taxon>
        <taxon>Actinomycetes</taxon>
        <taxon>Mycobacteriales</taxon>
        <taxon>Nocardiaceae</taxon>
        <taxon>Nocardia</taxon>
    </lineage>
</organism>
<feature type="compositionally biased region" description="Basic and acidic residues" evidence="1">
    <location>
        <begin position="681"/>
        <end position="728"/>
    </location>
</feature>
<evidence type="ECO:0000256" key="2">
    <source>
        <dbReference type="SAM" id="Phobius"/>
    </source>
</evidence>
<reference evidence="3 4" key="1">
    <citation type="submission" date="2020-08" db="EMBL/GenBank/DDBJ databases">
        <title>Genome Sequencing of Nocardia wallacei strain FMUON74 and assembly.</title>
        <authorList>
            <person name="Toyokawa M."/>
            <person name="Uesaka K."/>
        </authorList>
    </citation>
    <scope>NUCLEOTIDE SEQUENCE [LARGE SCALE GENOMIC DNA]</scope>
    <source>
        <strain evidence="3 4">FMUON74</strain>
    </source>
</reference>